<reference evidence="2" key="1">
    <citation type="submission" date="2020-03" db="EMBL/GenBank/DDBJ databases">
        <title>Draft Genome Sequence of Cylindrodendrum hubeiense.</title>
        <authorList>
            <person name="Buettner E."/>
            <person name="Kellner H."/>
        </authorList>
    </citation>
    <scope>NUCLEOTIDE SEQUENCE</scope>
    <source>
        <strain evidence="2">IHI 201604</strain>
    </source>
</reference>
<feature type="transmembrane region" description="Helical" evidence="1">
    <location>
        <begin position="246"/>
        <end position="265"/>
    </location>
</feature>
<keyword evidence="3" id="KW-1185">Reference proteome</keyword>
<name>A0A9P5HLZ5_9HYPO</name>
<sequence length="311" mass="34585">MSQFDSDELRVSILSAKLDPDPKDWLANAAEPFHDGTAKQVSLWATFAIMVMVFLISLNKITWSQGPKRRFHILPLMITLYSAAWYLIMALGYFGKSTCKHYHLANPLANDEPDDWQPGSVEGRAGFEVCRVPAGLSGSELRFVFSLWMGQFVTHAAGSLSTGFSAYGIITALDIYDSSGSYEWDLFQKLWLGATCAFFIARSTYQMATHTDVRARKFFFSLATYVSALVFLWARGRMFPSDLENIAYAIIDILMNAGISLWLLHIDIPNVGAERDRAVANGDLMQAGLGLPEAVLGIRMAQLAAWQFSHG</sequence>
<protein>
    <submittedName>
        <fullName evidence="2">Uncharacterized protein</fullName>
    </submittedName>
</protein>
<feature type="transmembrane region" description="Helical" evidence="1">
    <location>
        <begin position="73"/>
        <end position="94"/>
    </location>
</feature>
<feature type="transmembrane region" description="Helical" evidence="1">
    <location>
        <begin position="41"/>
        <end position="61"/>
    </location>
</feature>
<feature type="transmembrane region" description="Helical" evidence="1">
    <location>
        <begin position="186"/>
        <end position="205"/>
    </location>
</feature>
<evidence type="ECO:0000313" key="3">
    <source>
        <dbReference type="Proteomes" id="UP000722485"/>
    </source>
</evidence>
<dbReference type="SUPFAM" id="SSF81321">
    <property type="entry name" value="Family A G protein-coupled receptor-like"/>
    <property type="match status" value="1"/>
</dbReference>
<dbReference type="EMBL" id="JAANBB010000010">
    <property type="protein sequence ID" value="KAF7556720.1"/>
    <property type="molecule type" value="Genomic_DNA"/>
</dbReference>
<keyword evidence="1" id="KW-0472">Membrane</keyword>
<accession>A0A9P5HLZ5</accession>
<dbReference type="AlphaFoldDB" id="A0A9P5HLZ5"/>
<feature type="transmembrane region" description="Helical" evidence="1">
    <location>
        <begin position="217"/>
        <end position="234"/>
    </location>
</feature>
<dbReference type="Proteomes" id="UP000722485">
    <property type="component" value="Unassembled WGS sequence"/>
</dbReference>
<gene>
    <name evidence="2" type="ORF">G7Z17_g1217</name>
</gene>
<organism evidence="2 3">
    <name type="scientific">Cylindrodendrum hubeiense</name>
    <dbReference type="NCBI Taxonomy" id="595255"/>
    <lineage>
        <taxon>Eukaryota</taxon>
        <taxon>Fungi</taxon>
        <taxon>Dikarya</taxon>
        <taxon>Ascomycota</taxon>
        <taxon>Pezizomycotina</taxon>
        <taxon>Sordariomycetes</taxon>
        <taxon>Hypocreomycetidae</taxon>
        <taxon>Hypocreales</taxon>
        <taxon>Nectriaceae</taxon>
        <taxon>Cylindrodendrum</taxon>
    </lineage>
</organism>
<evidence type="ECO:0000313" key="2">
    <source>
        <dbReference type="EMBL" id="KAF7556720.1"/>
    </source>
</evidence>
<proteinExistence type="predicted"/>
<dbReference type="Gene3D" id="1.20.1070.10">
    <property type="entry name" value="Rhodopsin 7-helix transmembrane proteins"/>
    <property type="match status" value="1"/>
</dbReference>
<keyword evidence="1" id="KW-1133">Transmembrane helix</keyword>
<dbReference type="OrthoDB" id="4984054at2759"/>
<keyword evidence="1" id="KW-0812">Transmembrane</keyword>
<comment type="caution">
    <text evidence="2">The sequence shown here is derived from an EMBL/GenBank/DDBJ whole genome shotgun (WGS) entry which is preliminary data.</text>
</comment>
<evidence type="ECO:0000256" key="1">
    <source>
        <dbReference type="SAM" id="Phobius"/>
    </source>
</evidence>